<reference evidence="1" key="1">
    <citation type="submission" date="2019-08" db="EMBL/GenBank/DDBJ databases">
        <authorList>
            <person name="Kucharzyk K."/>
            <person name="Murdoch R.W."/>
            <person name="Higgins S."/>
            <person name="Loffler F."/>
        </authorList>
    </citation>
    <scope>NUCLEOTIDE SEQUENCE</scope>
</reference>
<sequence length="135" mass="15565">MVRVKTVIRSEFFFMKSPSLFSHKSGFIKEQYAPYSYIRKSLQIQAACTRYHASYSPVSFFYYTCIFKLCKQIKKITGISATFLGLDLPESYDILCYLHPITAEERQSYENFGDSGTSIFKELQRGDRGSCCHAT</sequence>
<evidence type="ECO:0000313" key="1">
    <source>
        <dbReference type="EMBL" id="MPN32493.1"/>
    </source>
</evidence>
<name>A0A645H9M3_9ZZZZ</name>
<gene>
    <name evidence="1" type="ORF">SDC9_179972</name>
</gene>
<proteinExistence type="predicted"/>
<dbReference type="EMBL" id="VSSQ01084541">
    <property type="protein sequence ID" value="MPN32493.1"/>
    <property type="molecule type" value="Genomic_DNA"/>
</dbReference>
<dbReference type="AlphaFoldDB" id="A0A645H9M3"/>
<organism evidence="1">
    <name type="scientific">bioreactor metagenome</name>
    <dbReference type="NCBI Taxonomy" id="1076179"/>
    <lineage>
        <taxon>unclassified sequences</taxon>
        <taxon>metagenomes</taxon>
        <taxon>ecological metagenomes</taxon>
    </lineage>
</organism>
<accession>A0A645H9M3</accession>
<comment type="caution">
    <text evidence="1">The sequence shown here is derived from an EMBL/GenBank/DDBJ whole genome shotgun (WGS) entry which is preliminary data.</text>
</comment>
<protein>
    <submittedName>
        <fullName evidence="1">Uncharacterized protein</fullName>
    </submittedName>
</protein>